<accession>A0AA88YL65</accession>
<evidence type="ECO:0000313" key="2">
    <source>
        <dbReference type="Proteomes" id="UP001186944"/>
    </source>
</evidence>
<dbReference type="EMBL" id="VSWD01000002">
    <property type="protein sequence ID" value="KAK3107810.1"/>
    <property type="molecule type" value="Genomic_DNA"/>
</dbReference>
<evidence type="ECO:0000313" key="1">
    <source>
        <dbReference type="EMBL" id="KAK3107810.1"/>
    </source>
</evidence>
<reference evidence="1" key="1">
    <citation type="submission" date="2019-08" db="EMBL/GenBank/DDBJ databases">
        <title>The improved chromosome-level genome for the pearl oyster Pinctada fucata martensii using PacBio sequencing and Hi-C.</title>
        <authorList>
            <person name="Zheng Z."/>
        </authorList>
    </citation>
    <scope>NUCLEOTIDE SEQUENCE</scope>
    <source>
        <strain evidence="1">ZZ-2019</strain>
        <tissue evidence="1">Adductor muscle</tissue>
    </source>
</reference>
<gene>
    <name evidence="1" type="ORF">FSP39_022695</name>
</gene>
<name>A0AA88YL65_PINIB</name>
<organism evidence="1 2">
    <name type="scientific">Pinctada imbricata</name>
    <name type="common">Atlantic pearl-oyster</name>
    <name type="synonym">Pinctada martensii</name>
    <dbReference type="NCBI Taxonomy" id="66713"/>
    <lineage>
        <taxon>Eukaryota</taxon>
        <taxon>Metazoa</taxon>
        <taxon>Spiralia</taxon>
        <taxon>Lophotrochozoa</taxon>
        <taxon>Mollusca</taxon>
        <taxon>Bivalvia</taxon>
        <taxon>Autobranchia</taxon>
        <taxon>Pteriomorphia</taxon>
        <taxon>Pterioida</taxon>
        <taxon>Pterioidea</taxon>
        <taxon>Pteriidae</taxon>
        <taxon>Pinctada</taxon>
    </lineage>
</organism>
<dbReference type="Proteomes" id="UP001186944">
    <property type="component" value="Unassembled WGS sequence"/>
</dbReference>
<sequence>MDFDYRKYENMSWNRQEVNTPLATLFTTWNPAMQRPIVYSNTMRTWASMSARINNVVFTNDSKVSIAAKRHGWKNYSISNTACFGTPVLRTMFQEAIRKERSILYGYSNADILFNDGLIPTLEAITGSEEFDKGPILVVGKRIDVNISKLHEPVVRTPREVNKLAKHGALSWGFAGDYFFTNDLFPWEFIPDLVVGRPLVDNWLIWYARKVGAKIIDASASVLAVHQLANGLKRIKTLCNKAEAWKRHLLPNLPIYQGLIECADYETRIDPQGQILIYKKMFQYELCKHSEAKFH</sequence>
<protein>
    <submittedName>
        <fullName evidence="1">Uncharacterized protein</fullName>
    </submittedName>
</protein>
<keyword evidence="2" id="KW-1185">Reference proteome</keyword>
<dbReference type="AlphaFoldDB" id="A0AA88YL65"/>
<comment type="caution">
    <text evidence="1">The sequence shown here is derived from an EMBL/GenBank/DDBJ whole genome shotgun (WGS) entry which is preliminary data.</text>
</comment>
<proteinExistence type="predicted"/>